<evidence type="ECO:0000313" key="3">
    <source>
        <dbReference type="EMBL" id="CAJ1409536.1"/>
    </source>
</evidence>
<proteinExistence type="predicted"/>
<comment type="caution">
    <text evidence="3">The sequence shown here is derived from an EMBL/GenBank/DDBJ whole genome shotgun (WGS) entry which is preliminary data.</text>
</comment>
<feature type="region of interest" description="Disordered" evidence="1">
    <location>
        <begin position="73"/>
        <end position="97"/>
    </location>
</feature>
<evidence type="ECO:0000256" key="1">
    <source>
        <dbReference type="SAM" id="MobiDB-lite"/>
    </source>
</evidence>
<evidence type="ECO:0000313" key="4">
    <source>
        <dbReference type="Proteomes" id="UP001178507"/>
    </source>
</evidence>
<accession>A0AA36NLN0</accession>
<dbReference type="Gene3D" id="3.30.70.3080">
    <property type="match status" value="1"/>
</dbReference>
<reference evidence="3" key="1">
    <citation type="submission" date="2023-08" db="EMBL/GenBank/DDBJ databases">
        <authorList>
            <person name="Chen Y."/>
            <person name="Shah S."/>
            <person name="Dougan E. K."/>
            <person name="Thang M."/>
            <person name="Chan C."/>
        </authorList>
    </citation>
    <scope>NUCLEOTIDE SEQUENCE</scope>
</reference>
<dbReference type="EMBL" id="CAUJNA010003772">
    <property type="protein sequence ID" value="CAJ1409536.1"/>
    <property type="molecule type" value="Genomic_DNA"/>
</dbReference>
<dbReference type="AlphaFoldDB" id="A0AA36NLN0"/>
<organism evidence="3 4">
    <name type="scientific">Effrenium voratum</name>
    <dbReference type="NCBI Taxonomy" id="2562239"/>
    <lineage>
        <taxon>Eukaryota</taxon>
        <taxon>Sar</taxon>
        <taxon>Alveolata</taxon>
        <taxon>Dinophyceae</taxon>
        <taxon>Suessiales</taxon>
        <taxon>Symbiodiniaceae</taxon>
        <taxon>Effrenium</taxon>
    </lineage>
</organism>
<name>A0AA36NLN0_9DINO</name>
<evidence type="ECO:0000259" key="2">
    <source>
        <dbReference type="Pfam" id="PF21141"/>
    </source>
</evidence>
<gene>
    <name evidence="3" type="ORF">EVOR1521_LOCUS30612</name>
</gene>
<protein>
    <recommendedName>
        <fullName evidence="2">Trehalose-6-phosphate phosphatase C-terminal domain-containing protein</fullName>
    </recommendedName>
</protein>
<sequence length="97" mass="10090">MGAASEDTGIVPAAGALGTAKTQGPRPGNTKFLGLGSGLQRKFGEVTMARNDPAGTVPEPESRRFMAAVRRARAPEAKQRMSEFVGTSEATGAPQFQ</sequence>
<keyword evidence="4" id="KW-1185">Reference proteome</keyword>
<feature type="domain" description="Trehalose-6-phosphate phosphatase C-terminal" evidence="2">
    <location>
        <begin position="27"/>
        <end position="72"/>
    </location>
</feature>
<feature type="compositionally biased region" description="Polar residues" evidence="1">
    <location>
        <begin position="88"/>
        <end position="97"/>
    </location>
</feature>
<dbReference type="Proteomes" id="UP001178507">
    <property type="component" value="Unassembled WGS sequence"/>
</dbReference>
<dbReference type="Pfam" id="PF21141">
    <property type="entry name" value="T6PP_C"/>
    <property type="match status" value="1"/>
</dbReference>
<dbReference type="InterPro" id="IPR049063">
    <property type="entry name" value="T6PP_C"/>
</dbReference>
<feature type="region of interest" description="Disordered" evidence="1">
    <location>
        <begin position="1"/>
        <end position="31"/>
    </location>
</feature>